<dbReference type="InterPro" id="IPR036890">
    <property type="entry name" value="HATPase_C_sf"/>
</dbReference>
<dbReference type="PROSITE" id="PS50109">
    <property type="entry name" value="HIS_KIN"/>
    <property type="match status" value="1"/>
</dbReference>
<keyword evidence="11 14" id="KW-1133">Transmembrane helix</keyword>
<evidence type="ECO:0000256" key="4">
    <source>
        <dbReference type="ARBA" id="ARBA00022475"/>
    </source>
</evidence>
<evidence type="ECO:0000256" key="5">
    <source>
        <dbReference type="ARBA" id="ARBA00022553"/>
    </source>
</evidence>
<sequence>MFRGMSIRWKITILSFGIILFSLMIGGINLIGNIFHVQEEELGKRLLVTARTIAELPPVIEKLSNEKNGPPINKVVERIRVINNVDYIVVLDMDGKILSHPVRDKIGTYSQGADERSAFAEHTYLSKAKGDLGIALRAFVPVMDEKNVQVGVVLVGKLLPSLWDVVDAMRDKIYVTFSLSLLFGILGSYSLAKHIKKQMLQLEPQEIARMLLERTATFNAIHEGIIAVDKQDRITIFNEHAMQMLKIHEDVVGRSIYEAIPDERLKETFAFEHVVYNQELLVGTNVILYTRVPIQLENQIIGAVLVFQDRTEVKKIAEELTGVRAFVDALRVQNHEFMNKLHTIGGLIQLNHKEKALDFLFQVTEQKEELTRFLSNRIGDESLAGLLIAKVSRGKELGIEVVIDQQSRLEHYPGVLDHHDFVILVGNLIENAFDALKDRMEHKKVFVSFEQDLDSLTVLVEDNGGGIREDIQSRIFEKGFSTKGTQGRGVGLHLVNSIVHKGKGDIQIDSREGEGTSIWITFPMKVADE</sequence>
<keyword evidence="10" id="KW-0067">ATP-binding</keyword>
<dbReference type="Gene3D" id="3.30.565.10">
    <property type="entry name" value="Histidine kinase-like ATPase, C-terminal domain"/>
    <property type="match status" value="1"/>
</dbReference>
<keyword evidence="13 14" id="KW-0472">Membrane</keyword>
<dbReference type="PANTHER" id="PTHR43547:SF10">
    <property type="entry name" value="SENSOR HISTIDINE KINASE DCUS"/>
    <property type="match status" value="1"/>
</dbReference>
<evidence type="ECO:0000313" key="17">
    <source>
        <dbReference type="Proteomes" id="UP000830167"/>
    </source>
</evidence>
<dbReference type="InterPro" id="IPR004358">
    <property type="entry name" value="Sig_transdc_His_kin-like_C"/>
</dbReference>
<evidence type="ECO:0000313" key="16">
    <source>
        <dbReference type="EMBL" id="UOF92526.1"/>
    </source>
</evidence>
<evidence type="ECO:0000256" key="7">
    <source>
        <dbReference type="ARBA" id="ARBA00022692"/>
    </source>
</evidence>
<organism evidence="16 17">
    <name type="scientific">Fodinisporobacter ferrooxydans</name>
    <dbReference type="NCBI Taxonomy" id="2901836"/>
    <lineage>
        <taxon>Bacteria</taxon>
        <taxon>Bacillati</taxon>
        <taxon>Bacillota</taxon>
        <taxon>Bacilli</taxon>
        <taxon>Bacillales</taxon>
        <taxon>Alicyclobacillaceae</taxon>
        <taxon>Fodinisporobacter</taxon>
    </lineage>
</organism>
<evidence type="ECO:0000256" key="14">
    <source>
        <dbReference type="SAM" id="Phobius"/>
    </source>
</evidence>
<dbReference type="InterPro" id="IPR016120">
    <property type="entry name" value="Sig_transdc_His_kin_SpoOB"/>
</dbReference>
<comment type="subcellular location">
    <subcellularLocation>
        <location evidence="2">Cell membrane</location>
        <topology evidence="2">Multi-pass membrane protein</topology>
    </subcellularLocation>
</comment>
<keyword evidence="8" id="KW-0547">Nucleotide-binding</keyword>
<keyword evidence="12" id="KW-0902">Two-component regulatory system</keyword>
<keyword evidence="17" id="KW-1185">Reference proteome</keyword>
<dbReference type="Pfam" id="PF17203">
    <property type="entry name" value="sCache_3_2"/>
    <property type="match status" value="1"/>
</dbReference>
<evidence type="ECO:0000259" key="15">
    <source>
        <dbReference type="PROSITE" id="PS50109"/>
    </source>
</evidence>
<evidence type="ECO:0000256" key="13">
    <source>
        <dbReference type="ARBA" id="ARBA00023136"/>
    </source>
</evidence>
<dbReference type="PANTHER" id="PTHR43547">
    <property type="entry name" value="TWO-COMPONENT HISTIDINE KINASE"/>
    <property type="match status" value="1"/>
</dbReference>
<name>A0ABY4CTD8_9BACL</name>
<proteinExistence type="predicted"/>
<keyword evidence="9 16" id="KW-0418">Kinase</keyword>
<evidence type="ECO:0000256" key="3">
    <source>
        <dbReference type="ARBA" id="ARBA00012438"/>
    </source>
</evidence>
<dbReference type="SMART" id="SM00387">
    <property type="entry name" value="HATPase_c"/>
    <property type="match status" value="1"/>
</dbReference>
<evidence type="ECO:0000256" key="2">
    <source>
        <dbReference type="ARBA" id="ARBA00004651"/>
    </source>
</evidence>
<keyword evidence="4" id="KW-1003">Cell membrane</keyword>
<dbReference type="InterPro" id="IPR005467">
    <property type="entry name" value="His_kinase_dom"/>
</dbReference>
<gene>
    <name evidence="16" type="ORF">LSG31_10410</name>
</gene>
<dbReference type="InterPro" id="IPR003594">
    <property type="entry name" value="HATPase_dom"/>
</dbReference>
<dbReference type="InterPro" id="IPR035965">
    <property type="entry name" value="PAS-like_dom_sf"/>
</dbReference>
<evidence type="ECO:0000256" key="6">
    <source>
        <dbReference type="ARBA" id="ARBA00022679"/>
    </source>
</evidence>
<dbReference type="Pfam" id="PF13596">
    <property type="entry name" value="PAS_10"/>
    <property type="match status" value="1"/>
</dbReference>
<dbReference type="Gene3D" id="3.30.450.20">
    <property type="entry name" value="PAS domain"/>
    <property type="match status" value="2"/>
</dbReference>
<dbReference type="InterPro" id="IPR029151">
    <property type="entry name" value="Sensor-like_sf"/>
</dbReference>
<dbReference type="Pfam" id="PF14689">
    <property type="entry name" value="SPOB_a"/>
    <property type="match status" value="1"/>
</dbReference>
<dbReference type="SUPFAM" id="SSF55890">
    <property type="entry name" value="Sporulation response regulatory protein Spo0B"/>
    <property type="match status" value="1"/>
</dbReference>
<reference evidence="16" key="1">
    <citation type="submission" date="2021-12" db="EMBL/GenBank/DDBJ databases">
        <title>Alicyclobacillaceae gen. nov., sp. nov., isolated from chalcocite enrichment system.</title>
        <authorList>
            <person name="Jiang Z."/>
        </authorList>
    </citation>
    <scope>NUCLEOTIDE SEQUENCE</scope>
    <source>
        <strain evidence="16">MYW30-H2</strain>
    </source>
</reference>
<keyword evidence="6" id="KW-0808">Transferase</keyword>
<evidence type="ECO:0000256" key="11">
    <source>
        <dbReference type="ARBA" id="ARBA00022989"/>
    </source>
</evidence>
<protein>
    <recommendedName>
        <fullName evidence="3">histidine kinase</fullName>
        <ecNumber evidence="3">2.7.13.3</ecNumber>
    </recommendedName>
</protein>
<dbReference type="PRINTS" id="PR00344">
    <property type="entry name" value="BCTRLSENSOR"/>
</dbReference>
<evidence type="ECO:0000256" key="8">
    <source>
        <dbReference type="ARBA" id="ARBA00022741"/>
    </source>
</evidence>
<dbReference type="Pfam" id="PF02518">
    <property type="entry name" value="HATPase_c"/>
    <property type="match status" value="1"/>
</dbReference>
<evidence type="ECO:0000256" key="10">
    <source>
        <dbReference type="ARBA" id="ARBA00022840"/>
    </source>
</evidence>
<evidence type="ECO:0000256" key="1">
    <source>
        <dbReference type="ARBA" id="ARBA00000085"/>
    </source>
</evidence>
<dbReference type="Gene3D" id="1.10.287.130">
    <property type="match status" value="1"/>
</dbReference>
<dbReference type="SUPFAM" id="SSF55874">
    <property type="entry name" value="ATPase domain of HSP90 chaperone/DNA topoisomerase II/histidine kinase"/>
    <property type="match status" value="1"/>
</dbReference>
<dbReference type="CDD" id="cd00130">
    <property type="entry name" value="PAS"/>
    <property type="match status" value="1"/>
</dbReference>
<evidence type="ECO:0000256" key="12">
    <source>
        <dbReference type="ARBA" id="ARBA00023012"/>
    </source>
</evidence>
<dbReference type="EMBL" id="CP089291">
    <property type="protein sequence ID" value="UOF92526.1"/>
    <property type="molecule type" value="Genomic_DNA"/>
</dbReference>
<dbReference type="InterPro" id="IPR033463">
    <property type="entry name" value="sCache_3"/>
</dbReference>
<evidence type="ECO:0000256" key="9">
    <source>
        <dbReference type="ARBA" id="ARBA00022777"/>
    </source>
</evidence>
<keyword evidence="7 14" id="KW-0812">Transmembrane</keyword>
<dbReference type="RefSeq" id="WP_347439195.1">
    <property type="nucleotide sequence ID" value="NZ_CP089291.1"/>
</dbReference>
<dbReference type="SMART" id="SM00091">
    <property type="entry name" value="PAS"/>
    <property type="match status" value="1"/>
</dbReference>
<dbReference type="SUPFAM" id="SSF55785">
    <property type="entry name" value="PYP-like sensor domain (PAS domain)"/>
    <property type="match status" value="1"/>
</dbReference>
<dbReference type="InterPro" id="IPR000014">
    <property type="entry name" value="PAS"/>
</dbReference>
<dbReference type="Proteomes" id="UP000830167">
    <property type="component" value="Chromosome"/>
</dbReference>
<feature type="domain" description="Histidine kinase" evidence="15">
    <location>
        <begin position="332"/>
        <end position="526"/>
    </location>
</feature>
<dbReference type="InterPro" id="IPR039506">
    <property type="entry name" value="SPOB_a"/>
</dbReference>
<comment type="catalytic activity">
    <reaction evidence="1">
        <text>ATP + protein L-histidine = ADP + protein N-phospho-L-histidine.</text>
        <dbReference type="EC" id="2.7.13.3"/>
    </reaction>
</comment>
<dbReference type="EC" id="2.7.13.3" evidence="3"/>
<accession>A0ABY4CTD8</accession>
<dbReference type="GO" id="GO:0016301">
    <property type="term" value="F:kinase activity"/>
    <property type="evidence" value="ECO:0007669"/>
    <property type="project" value="UniProtKB-KW"/>
</dbReference>
<feature type="transmembrane region" description="Helical" evidence="14">
    <location>
        <begin position="12"/>
        <end position="35"/>
    </location>
</feature>
<dbReference type="SUPFAM" id="SSF103190">
    <property type="entry name" value="Sensory domain-like"/>
    <property type="match status" value="1"/>
</dbReference>
<keyword evidence="5" id="KW-0597">Phosphoprotein</keyword>